<dbReference type="Gene3D" id="3.90.79.10">
    <property type="entry name" value="Nucleoside Triphosphate Pyrophosphohydrolase"/>
    <property type="match status" value="1"/>
</dbReference>
<comment type="caution">
    <text evidence="3">The sequence shown here is derived from an EMBL/GenBank/DDBJ whole genome shotgun (WGS) entry which is preliminary data.</text>
</comment>
<organism evidence="3 4">
    <name type="scientific">Colletotrichum cuscutae</name>
    <dbReference type="NCBI Taxonomy" id="1209917"/>
    <lineage>
        <taxon>Eukaryota</taxon>
        <taxon>Fungi</taxon>
        <taxon>Dikarya</taxon>
        <taxon>Ascomycota</taxon>
        <taxon>Pezizomycotina</taxon>
        <taxon>Sordariomycetes</taxon>
        <taxon>Hypocreomycetidae</taxon>
        <taxon>Glomerellales</taxon>
        <taxon>Glomerellaceae</taxon>
        <taxon>Colletotrichum</taxon>
        <taxon>Colletotrichum acutatum species complex</taxon>
    </lineage>
</organism>
<dbReference type="PROSITE" id="PS00893">
    <property type="entry name" value="NUDIX_BOX"/>
    <property type="match status" value="1"/>
</dbReference>
<dbReference type="SUPFAM" id="SSF55811">
    <property type="entry name" value="Nudix"/>
    <property type="match status" value="1"/>
</dbReference>
<dbReference type="Proteomes" id="UP001239213">
    <property type="component" value="Unassembled WGS sequence"/>
</dbReference>
<dbReference type="AlphaFoldDB" id="A0AAI9Y6X8"/>
<dbReference type="PANTHER" id="PTHR21340:SF0">
    <property type="entry name" value="BIS(5'-NUCLEOSYL)-TETRAPHOSPHATASE [ASYMMETRICAL]"/>
    <property type="match status" value="1"/>
</dbReference>
<dbReference type="GO" id="GO:0004081">
    <property type="term" value="F:bis(5'-nucleosyl)-tetraphosphatase (asymmetrical) activity"/>
    <property type="evidence" value="ECO:0007669"/>
    <property type="project" value="TreeGrafter"/>
</dbReference>
<accession>A0AAI9Y6X8</accession>
<evidence type="ECO:0000313" key="3">
    <source>
        <dbReference type="EMBL" id="KAK1480738.1"/>
    </source>
</evidence>
<gene>
    <name evidence="3" type="ORF">CCUS01_16128</name>
</gene>
<dbReference type="GO" id="GO:0006754">
    <property type="term" value="P:ATP biosynthetic process"/>
    <property type="evidence" value="ECO:0007669"/>
    <property type="project" value="TreeGrafter"/>
</dbReference>
<dbReference type="EMBL" id="MPDP01000105">
    <property type="protein sequence ID" value="KAK1480738.1"/>
    <property type="molecule type" value="Genomic_DNA"/>
</dbReference>
<dbReference type="InterPro" id="IPR051325">
    <property type="entry name" value="Nudix_hydrolase_domain"/>
</dbReference>
<dbReference type="InterPro" id="IPR000086">
    <property type="entry name" value="NUDIX_hydrolase_dom"/>
</dbReference>
<evidence type="ECO:0000259" key="2">
    <source>
        <dbReference type="Pfam" id="PF00293"/>
    </source>
</evidence>
<dbReference type="Pfam" id="PF00293">
    <property type="entry name" value="NUDIX"/>
    <property type="match status" value="1"/>
</dbReference>
<keyword evidence="4" id="KW-1185">Reference proteome</keyword>
<evidence type="ECO:0000256" key="1">
    <source>
        <dbReference type="ARBA" id="ARBA00022801"/>
    </source>
</evidence>
<dbReference type="InterPro" id="IPR020084">
    <property type="entry name" value="NUDIX_hydrolase_CS"/>
</dbReference>
<sequence length="220" mass="24620">MAASNDVTRQYASEAFVESCGAIPFDLSQDPARVCLIHYLSTDEWLLAKGRRNCGESRHEAALREVLEETGFRCRLLPVDMATRATGPDDDANVPDQAAVRRGLTETFMLTMRDVDGGSGVKLIWWYVATLDEGTAEEAVGGEAQFSASFFGLDKAVQRLTFEDDRNVLRKAIQIVKQQPLCHRQPSSLNKQLLLPCSCPPPEDAFLNWAWPLQYAQQRR</sequence>
<dbReference type="PANTHER" id="PTHR21340">
    <property type="entry name" value="DIADENOSINE 5,5-P1,P4-TETRAPHOSPHATE PYROPHOSPHOHYDROLASE MUTT"/>
    <property type="match status" value="1"/>
</dbReference>
<protein>
    <submittedName>
        <fullName evidence="3">NUDIX domain-containing protein</fullName>
    </submittedName>
</protein>
<dbReference type="GO" id="GO:0006167">
    <property type="term" value="P:AMP biosynthetic process"/>
    <property type="evidence" value="ECO:0007669"/>
    <property type="project" value="TreeGrafter"/>
</dbReference>
<reference evidence="3" key="1">
    <citation type="submission" date="2016-11" db="EMBL/GenBank/DDBJ databases">
        <title>The genome sequence of Colletotrichum cuscutae.</title>
        <authorList>
            <person name="Baroncelli R."/>
        </authorList>
    </citation>
    <scope>NUCLEOTIDE SEQUENCE</scope>
    <source>
        <strain evidence="3">IMI 304802</strain>
    </source>
</reference>
<feature type="domain" description="Nudix hydrolase" evidence="2">
    <location>
        <begin position="42"/>
        <end position="81"/>
    </location>
</feature>
<evidence type="ECO:0000313" key="4">
    <source>
        <dbReference type="Proteomes" id="UP001239213"/>
    </source>
</evidence>
<name>A0AAI9Y6X8_9PEZI</name>
<proteinExistence type="predicted"/>
<dbReference type="InterPro" id="IPR015797">
    <property type="entry name" value="NUDIX_hydrolase-like_dom_sf"/>
</dbReference>
<keyword evidence="1" id="KW-0378">Hydrolase</keyword>